<evidence type="ECO:0000256" key="1">
    <source>
        <dbReference type="ARBA" id="ARBA00022821"/>
    </source>
</evidence>
<evidence type="ECO:0000313" key="4">
    <source>
        <dbReference type="Proteomes" id="UP000323000"/>
    </source>
</evidence>
<organism evidence="3 4">
    <name type="scientific">Acer yangbiense</name>
    <dbReference type="NCBI Taxonomy" id="1000413"/>
    <lineage>
        <taxon>Eukaryota</taxon>
        <taxon>Viridiplantae</taxon>
        <taxon>Streptophyta</taxon>
        <taxon>Embryophyta</taxon>
        <taxon>Tracheophyta</taxon>
        <taxon>Spermatophyta</taxon>
        <taxon>Magnoliopsida</taxon>
        <taxon>eudicotyledons</taxon>
        <taxon>Gunneridae</taxon>
        <taxon>Pentapetalae</taxon>
        <taxon>rosids</taxon>
        <taxon>malvids</taxon>
        <taxon>Sapindales</taxon>
        <taxon>Sapindaceae</taxon>
        <taxon>Hippocastanoideae</taxon>
        <taxon>Acereae</taxon>
        <taxon>Acer</taxon>
    </lineage>
</organism>
<dbReference type="Proteomes" id="UP000323000">
    <property type="component" value="Chromosome 2"/>
</dbReference>
<dbReference type="PANTHER" id="PTHR33463:SF209">
    <property type="entry name" value="DISEASE RESISTANCE PROTEIN RPS2-LIKE"/>
    <property type="match status" value="1"/>
</dbReference>
<dbReference type="Pfam" id="PF23247">
    <property type="entry name" value="LRR_RPS2"/>
    <property type="match status" value="2"/>
</dbReference>
<sequence>MLGRLQRLEILEVQNCDSVEEIFELEALSSKKTHAIAAAQLRTLQIHYLPKLKHVWNVDSQVILSYQNLHSISVQYCVSLKSLFPASVARGLVQLEEHTIHYCCMMKEITAKDDTVEVKAVLRMAMVLKTLDVQCCNELDILASQVLSHGESRHEIPTGQPLFLMVGLLNIMKLSIEEIDNLRKIWYDQLYLDSFSKLEQVYVYGCNNLLNVFPSNMLGRLQRLGILEVENYDSVEEIFELEALGSKKTHAIAAAKLRTLQIVI</sequence>
<dbReference type="SUPFAM" id="SSF52047">
    <property type="entry name" value="RNI-like"/>
    <property type="match status" value="1"/>
</dbReference>
<evidence type="ECO:0000313" key="3">
    <source>
        <dbReference type="EMBL" id="TXG71296.1"/>
    </source>
</evidence>
<evidence type="ECO:0000259" key="2">
    <source>
        <dbReference type="Pfam" id="PF23247"/>
    </source>
</evidence>
<dbReference type="AlphaFoldDB" id="A0A5C7IS58"/>
<name>A0A5C7IS58_9ROSI</name>
<feature type="domain" description="Disease resistance protein At4g27190-like leucine-rich repeats" evidence="2">
    <location>
        <begin position="1"/>
        <end position="103"/>
    </location>
</feature>
<dbReference type="OrthoDB" id="1752175at2759"/>
<dbReference type="InterPro" id="IPR032675">
    <property type="entry name" value="LRR_dom_sf"/>
</dbReference>
<dbReference type="PANTHER" id="PTHR33463">
    <property type="entry name" value="NB-ARC DOMAIN-CONTAINING PROTEIN-RELATED"/>
    <property type="match status" value="1"/>
</dbReference>
<accession>A0A5C7IS58</accession>
<dbReference type="InterPro" id="IPR050905">
    <property type="entry name" value="Plant_NBS-LRR"/>
</dbReference>
<dbReference type="Gene3D" id="3.80.10.10">
    <property type="entry name" value="Ribonuclease Inhibitor"/>
    <property type="match status" value="1"/>
</dbReference>
<gene>
    <name evidence="3" type="ORF">EZV62_006231</name>
</gene>
<comment type="caution">
    <text evidence="3">The sequence shown here is derived from an EMBL/GenBank/DDBJ whole genome shotgun (WGS) entry which is preliminary data.</text>
</comment>
<feature type="domain" description="Disease resistance protein At4g27190-like leucine-rich repeats" evidence="2">
    <location>
        <begin position="173"/>
        <end position="262"/>
    </location>
</feature>
<dbReference type="EMBL" id="VAHF01000002">
    <property type="protein sequence ID" value="TXG71296.1"/>
    <property type="molecule type" value="Genomic_DNA"/>
</dbReference>
<keyword evidence="1" id="KW-0611">Plant defense</keyword>
<proteinExistence type="predicted"/>
<keyword evidence="4" id="KW-1185">Reference proteome</keyword>
<dbReference type="InterPro" id="IPR057135">
    <property type="entry name" value="At4g27190-like_LRR"/>
</dbReference>
<reference evidence="4" key="1">
    <citation type="journal article" date="2019" name="Gigascience">
        <title>De novo genome assembly of the endangered Acer yangbiense, a plant species with extremely small populations endemic to Yunnan Province, China.</title>
        <authorList>
            <person name="Yang J."/>
            <person name="Wariss H.M."/>
            <person name="Tao L."/>
            <person name="Zhang R."/>
            <person name="Yun Q."/>
            <person name="Hollingsworth P."/>
            <person name="Dao Z."/>
            <person name="Luo G."/>
            <person name="Guo H."/>
            <person name="Ma Y."/>
            <person name="Sun W."/>
        </authorList>
    </citation>
    <scope>NUCLEOTIDE SEQUENCE [LARGE SCALE GENOMIC DNA]</scope>
    <source>
        <strain evidence="4">cv. Malutang</strain>
    </source>
</reference>
<protein>
    <recommendedName>
        <fullName evidence="2">Disease resistance protein At4g27190-like leucine-rich repeats domain-containing protein</fullName>
    </recommendedName>
</protein>